<dbReference type="EMBL" id="JARBHB010000001">
    <property type="protein sequence ID" value="KAJ8897827.1"/>
    <property type="molecule type" value="Genomic_DNA"/>
</dbReference>
<evidence type="ECO:0000313" key="1">
    <source>
        <dbReference type="EMBL" id="KAJ8897827.1"/>
    </source>
</evidence>
<reference evidence="1 2" key="1">
    <citation type="submission" date="2023-02" db="EMBL/GenBank/DDBJ databases">
        <title>LHISI_Scaffold_Assembly.</title>
        <authorList>
            <person name="Stuart O.P."/>
            <person name="Cleave R."/>
            <person name="Magrath M.J.L."/>
            <person name="Mikheyev A.S."/>
        </authorList>
    </citation>
    <scope>NUCLEOTIDE SEQUENCE [LARGE SCALE GENOMIC DNA]</scope>
    <source>
        <strain evidence="1">Daus_M_001</strain>
        <tissue evidence="1">Leg muscle</tissue>
    </source>
</reference>
<name>A0ABQ9IMD6_9NEOP</name>
<evidence type="ECO:0000313" key="2">
    <source>
        <dbReference type="Proteomes" id="UP001159363"/>
    </source>
</evidence>
<protein>
    <submittedName>
        <fullName evidence="1">Uncharacterized protein</fullName>
    </submittedName>
</protein>
<sequence length="82" mass="9303">MLKDGVVEPSKSLHTLVKKLTVEDSPLLVNISNALAEFRQAKVDRPEDWRKIVFTTPDGRLFQFHPHGPLVCRMPPQSSKHS</sequence>
<gene>
    <name evidence="1" type="ORF">PR048_003180</name>
</gene>
<comment type="caution">
    <text evidence="1">The sequence shown here is derived from an EMBL/GenBank/DDBJ whole genome shotgun (WGS) entry which is preliminary data.</text>
</comment>
<accession>A0ABQ9IMD6</accession>
<keyword evidence="2" id="KW-1185">Reference proteome</keyword>
<organism evidence="1 2">
    <name type="scientific">Dryococelus australis</name>
    <dbReference type="NCBI Taxonomy" id="614101"/>
    <lineage>
        <taxon>Eukaryota</taxon>
        <taxon>Metazoa</taxon>
        <taxon>Ecdysozoa</taxon>
        <taxon>Arthropoda</taxon>
        <taxon>Hexapoda</taxon>
        <taxon>Insecta</taxon>
        <taxon>Pterygota</taxon>
        <taxon>Neoptera</taxon>
        <taxon>Polyneoptera</taxon>
        <taxon>Phasmatodea</taxon>
        <taxon>Verophasmatodea</taxon>
        <taxon>Anareolatae</taxon>
        <taxon>Phasmatidae</taxon>
        <taxon>Eurycanthinae</taxon>
        <taxon>Dryococelus</taxon>
    </lineage>
</organism>
<dbReference type="Proteomes" id="UP001159363">
    <property type="component" value="Chromosome 1"/>
</dbReference>
<proteinExistence type="predicted"/>